<gene>
    <name evidence="6" type="ORF">VTL71DRAFT_16321</name>
</gene>
<dbReference type="Proteomes" id="UP001595075">
    <property type="component" value="Unassembled WGS sequence"/>
</dbReference>
<keyword evidence="3" id="KW-0238">DNA-binding</keyword>
<comment type="subcellular location">
    <subcellularLocation>
        <location evidence="1">Nucleus</location>
    </subcellularLocation>
</comment>
<proteinExistence type="predicted"/>
<dbReference type="PANTHER" id="PTHR31845">
    <property type="entry name" value="FINGER DOMAIN PROTEIN, PUTATIVE-RELATED"/>
    <property type="match status" value="1"/>
</dbReference>
<dbReference type="InterPro" id="IPR051089">
    <property type="entry name" value="prtT"/>
</dbReference>
<keyword evidence="2" id="KW-0805">Transcription regulation</keyword>
<evidence type="ECO:0000313" key="6">
    <source>
        <dbReference type="EMBL" id="KAL2068223.1"/>
    </source>
</evidence>
<evidence type="ECO:0000313" key="7">
    <source>
        <dbReference type="Proteomes" id="UP001595075"/>
    </source>
</evidence>
<keyword evidence="7" id="KW-1185">Reference proteome</keyword>
<sequence>MAVAMVVDLGLDKPLRQVPTGFSASDIIPFISSHSMPSSAEIEARRTYLGCYFLTTSICQGLRKPSNMKHNQHVKLCTKTFADAGIAETDYLIPYIIRIRQLSEEVRQAFNYDASENLHHLDCVRIEILGRAFEQQLDHMEATFPRTIWDNATLKMSFHHLRIYVNEVGFHATLPPELDLISRIAAPSWYHSAARNDCLMRCLKASKTYLDHFLTLSDREISDFVTTDLLQVVYATLILGTFSTGLDAPTLDQHKVRQVANLDYYLNSIGVRFTRLIASRDSAANIYMNHFSVLFETSKMWYSQMVHDPSPSGSPRFYFTDIIATMTGRCADFVPVEAISETSSEDHQWTEMLSDWVASSSMDPSMMSGDGTMIQFQA</sequence>
<keyword evidence="4" id="KW-0804">Transcription</keyword>
<reference evidence="6 7" key="1">
    <citation type="journal article" date="2024" name="Commun. Biol.">
        <title>Comparative genomic analysis of thermophilic fungi reveals convergent evolutionary adaptations and gene losses.</title>
        <authorList>
            <person name="Steindorff A.S."/>
            <person name="Aguilar-Pontes M.V."/>
            <person name="Robinson A.J."/>
            <person name="Andreopoulos B."/>
            <person name="LaButti K."/>
            <person name="Kuo A."/>
            <person name="Mondo S."/>
            <person name="Riley R."/>
            <person name="Otillar R."/>
            <person name="Haridas S."/>
            <person name="Lipzen A."/>
            <person name="Grimwood J."/>
            <person name="Schmutz J."/>
            <person name="Clum A."/>
            <person name="Reid I.D."/>
            <person name="Moisan M.C."/>
            <person name="Butler G."/>
            <person name="Nguyen T.T.M."/>
            <person name="Dewar K."/>
            <person name="Conant G."/>
            <person name="Drula E."/>
            <person name="Henrissat B."/>
            <person name="Hansel C."/>
            <person name="Singer S."/>
            <person name="Hutchinson M.I."/>
            <person name="de Vries R.P."/>
            <person name="Natvig D.O."/>
            <person name="Powell A.J."/>
            <person name="Tsang A."/>
            <person name="Grigoriev I.V."/>
        </authorList>
    </citation>
    <scope>NUCLEOTIDE SEQUENCE [LARGE SCALE GENOMIC DNA]</scope>
    <source>
        <strain evidence="6 7">CBS 494.80</strain>
    </source>
</reference>
<name>A0ABR4CE53_9HELO</name>
<evidence type="ECO:0000256" key="4">
    <source>
        <dbReference type="ARBA" id="ARBA00023163"/>
    </source>
</evidence>
<protein>
    <submittedName>
        <fullName evidence="6">Uncharacterized protein</fullName>
    </submittedName>
</protein>
<dbReference type="PANTHER" id="PTHR31845:SF10">
    <property type="entry name" value="ZN(II)2CYS6 TRANSCRIPTION FACTOR (EUROFUNG)"/>
    <property type="match status" value="1"/>
</dbReference>
<evidence type="ECO:0000256" key="5">
    <source>
        <dbReference type="ARBA" id="ARBA00023242"/>
    </source>
</evidence>
<dbReference type="EMBL" id="JAZHXI010000009">
    <property type="protein sequence ID" value="KAL2068223.1"/>
    <property type="molecule type" value="Genomic_DNA"/>
</dbReference>
<evidence type="ECO:0000256" key="3">
    <source>
        <dbReference type="ARBA" id="ARBA00023125"/>
    </source>
</evidence>
<evidence type="ECO:0000256" key="2">
    <source>
        <dbReference type="ARBA" id="ARBA00023015"/>
    </source>
</evidence>
<accession>A0ABR4CE53</accession>
<organism evidence="6 7">
    <name type="scientific">Oculimacula yallundae</name>
    <dbReference type="NCBI Taxonomy" id="86028"/>
    <lineage>
        <taxon>Eukaryota</taxon>
        <taxon>Fungi</taxon>
        <taxon>Dikarya</taxon>
        <taxon>Ascomycota</taxon>
        <taxon>Pezizomycotina</taxon>
        <taxon>Leotiomycetes</taxon>
        <taxon>Helotiales</taxon>
        <taxon>Ploettnerulaceae</taxon>
        <taxon>Oculimacula</taxon>
    </lineage>
</organism>
<comment type="caution">
    <text evidence="6">The sequence shown here is derived from an EMBL/GenBank/DDBJ whole genome shotgun (WGS) entry which is preliminary data.</text>
</comment>
<keyword evidence="5" id="KW-0539">Nucleus</keyword>
<evidence type="ECO:0000256" key="1">
    <source>
        <dbReference type="ARBA" id="ARBA00004123"/>
    </source>
</evidence>